<accession>G0S4R1</accession>
<dbReference type="OMA" id="VCWEIWT"/>
<dbReference type="HOGENOM" id="CLU_069661_1_0_1"/>
<evidence type="ECO:0000313" key="5">
    <source>
        <dbReference type="EMBL" id="EGS20490.1"/>
    </source>
</evidence>
<dbReference type="PANTHER" id="PTHR13292:SF0">
    <property type="entry name" value="AUTOPHAGY-RELATED PROTEIN 101"/>
    <property type="match status" value="1"/>
</dbReference>
<name>G0S4R1_CHATD</name>
<dbReference type="Proteomes" id="UP000008066">
    <property type="component" value="Unassembled WGS sequence"/>
</dbReference>
<dbReference type="eggNOG" id="KOG4493">
    <property type="taxonomic scope" value="Eukaryota"/>
</dbReference>
<keyword evidence="6" id="KW-1185">Reference proteome</keyword>
<reference evidence="5 6" key="1">
    <citation type="journal article" date="2011" name="Cell">
        <title>Insight into structure and assembly of the nuclear pore complex by utilizing the genome of a eukaryotic thermophile.</title>
        <authorList>
            <person name="Amlacher S."/>
            <person name="Sarges P."/>
            <person name="Flemming D."/>
            <person name="van Noort V."/>
            <person name="Kunze R."/>
            <person name="Devos D.P."/>
            <person name="Arumugam M."/>
            <person name="Bork P."/>
            <person name="Hurt E."/>
        </authorList>
    </citation>
    <scope>NUCLEOTIDE SEQUENCE [LARGE SCALE GENOMIC DNA]</scope>
    <source>
        <strain evidence="6">DSM 1495 / CBS 144.50 / IMI 039719</strain>
    </source>
</reference>
<dbReference type="PANTHER" id="PTHR13292">
    <property type="entry name" value="AUTOPHAGY-RELATED PROTEIN 101"/>
    <property type="match status" value="1"/>
</dbReference>
<dbReference type="GO" id="GO:0019901">
    <property type="term" value="F:protein kinase binding"/>
    <property type="evidence" value="ECO:0007669"/>
    <property type="project" value="TreeGrafter"/>
</dbReference>
<dbReference type="AlphaFoldDB" id="G0S4R1"/>
<dbReference type="STRING" id="759272.G0S4R1"/>
<proteinExistence type="inferred from homology"/>
<dbReference type="Pfam" id="PF07855">
    <property type="entry name" value="ATG101"/>
    <property type="match status" value="1"/>
</dbReference>
<evidence type="ECO:0000256" key="3">
    <source>
        <dbReference type="ARBA" id="ARBA00023006"/>
    </source>
</evidence>
<dbReference type="GO" id="GO:0000407">
    <property type="term" value="C:phagophore assembly site"/>
    <property type="evidence" value="ECO:0007669"/>
    <property type="project" value="TreeGrafter"/>
</dbReference>
<dbReference type="InterPro" id="IPR012445">
    <property type="entry name" value="ATG101"/>
</dbReference>
<dbReference type="GO" id="GO:0000045">
    <property type="term" value="P:autophagosome assembly"/>
    <property type="evidence" value="ECO:0007669"/>
    <property type="project" value="TreeGrafter"/>
</dbReference>
<dbReference type="EMBL" id="GL988041">
    <property type="protein sequence ID" value="EGS20490.1"/>
    <property type="molecule type" value="Genomic_DNA"/>
</dbReference>
<protein>
    <recommendedName>
        <fullName evidence="2">Autophagy-related protein 101</fullName>
    </recommendedName>
</protein>
<comment type="similarity">
    <text evidence="1">Belongs to the ATG101 family.</text>
</comment>
<organism evidence="6">
    <name type="scientific">Chaetomium thermophilum (strain DSM 1495 / CBS 144.50 / IMI 039719)</name>
    <name type="common">Thermochaetoides thermophila</name>
    <dbReference type="NCBI Taxonomy" id="759272"/>
    <lineage>
        <taxon>Eukaryota</taxon>
        <taxon>Fungi</taxon>
        <taxon>Dikarya</taxon>
        <taxon>Ascomycota</taxon>
        <taxon>Pezizomycotina</taxon>
        <taxon>Sordariomycetes</taxon>
        <taxon>Sordariomycetidae</taxon>
        <taxon>Sordariales</taxon>
        <taxon>Chaetomiaceae</taxon>
        <taxon>Thermochaetoides</taxon>
    </lineage>
</organism>
<dbReference type="KEGG" id="cthr:CTHT_0023220"/>
<evidence type="ECO:0000256" key="1">
    <source>
        <dbReference type="ARBA" id="ARBA00007130"/>
    </source>
</evidence>
<sequence>MDQRGAPEFTLEAFADPSTVRDVVRGILHTIFFLRYFPSVLPKTRDVLGLELAYVPDEAIETLIDQRVNALRRAGIGVPRRGRRRRRRRRGGGGNIPSSGAGSSGSGRGQITVQFFEKRRRKTWYNIRGDDEVCWESWTIKVTVAEPRTEGERVKVRKASEATLHNTVMKAITLANSHKDHIPPITTTESNPFPYQIRIGAHPHQKDQQNAYSGWATRMGIY</sequence>
<evidence type="ECO:0000256" key="4">
    <source>
        <dbReference type="SAM" id="MobiDB-lite"/>
    </source>
</evidence>
<evidence type="ECO:0000313" key="6">
    <source>
        <dbReference type="Proteomes" id="UP000008066"/>
    </source>
</evidence>
<dbReference type="OrthoDB" id="10259639at2759"/>
<evidence type="ECO:0000256" key="2">
    <source>
        <dbReference type="ARBA" id="ARBA00018874"/>
    </source>
</evidence>
<dbReference type="RefSeq" id="XP_006692786.1">
    <property type="nucleotide sequence ID" value="XM_006692723.1"/>
</dbReference>
<feature type="compositionally biased region" description="Basic residues" evidence="4">
    <location>
        <begin position="80"/>
        <end position="91"/>
    </location>
</feature>
<dbReference type="GeneID" id="18256360"/>
<gene>
    <name evidence="5" type="ORF">CTHT_0023220</name>
</gene>
<keyword evidence="3" id="KW-0072">Autophagy</keyword>
<feature type="region of interest" description="Disordered" evidence="4">
    <location>
        <begin position="78"/>
        <end position="110"/>
    </location>
</feature>
<dbReference type="GO" id="GO:1990316">
    <property type="term" value="C:Atg1/ULK1 kinase complex"/>
    <property type="evidence" value="ECO:0007669"/>
    <property type="project" value="TreeGrafter"/>
</dbReference>